<accession>A0A9D1IAZ3</accession>
<evidence type="ECO:0000256" key="3">
    <source>
        <dbReference type="ARBA" id="ARBA00022771"/>
    </source>
</evidence>
<dbReference type="GO" id="GO:0008270">
    <property type="term" value="F:zinc ion binding"/>
    <property type="evidence" value="ECO:0007669"/>
    <property type="project" value="UniProtKB-KW"/>
</dbReference>
<evidence type="ECO:0000256" key="2">
    <source>
        <dbReference type="ARBA" id="ARBA00022763"/>
    </source>
</evidence>
<keyword evidence="4 7" id="KW-0862">Zinc</keyword>
<evidence type="ECO:0000259" key="8">
    <source>
        <dbReference type="PROSITE" id="PS50880"/>
    </source>
</evidence>
<evidence type="ECO:0000256" key="5">
    <source>
        <dbReference type="ARBA" id="ARBA00023172"/>
    </source>
</evidence>
<dbReference type="AlphaFoldDB" id="A0A9D1IAZ3"/>
<reference evidence="9" key="2">
    <citation type="journal article" date="2021" name="PeerJ">
        <title>Extensive microbial diversity within the chicken gut microbiome revealed by metagenomics and culture.</title>
        <authorList>
            <person name="Gilroy R."/>
            <person name="Ravi A."/>
            <person name="Getino M."/>
            <person name="Pursley I."/>
            <person name="Horton D.L."/>
            <person name="Alikhan N.F."/>
            <person name="Baker D."/>
            <person name="Gharbi K."/>
            <person name="Hall N."/>
            <person name="Watson M."/>
            <person name="Adriaenssens E.M."/>
            <person name="Foster-Nyarko E."/>
            <person name="Jarju S."/>
            <person name="Secka A."/>
            <person name="Antonio M."/>
            <person name="Oren A."/>
            <person name="Chaudhuri R.R."/>
            <person name="La Ragione R."/>
            <person name="Hildebrand F."/>
            <person name="Pallen M.J."/>
        </authorList>
    </citation>
    <scope>NUCLEOTIDE SEQUENCE</scope>
    <source>
        <strain evidence="9">CHK195-4489</strain>
    </source>
</reference>
<dbReference type="NCBIfam" id="TIGR00615">
    <property type="entry name" value="recR"/>
    <property type="match status" value="1"/>
</dbReference>
<keyword evidence="6 7" id="KW-0234">DNA repair</keyword>
<dbReference type="Proteomes" id="UP000824089">
    <property type="component" value="Unassembled WGS sequence"/>
</dbReference>
<dbReference type="InterPro" id="IPR034137">
    <property type="entry name" value="TOPRIM_RecR"/>
</dbReference>
<proteinExistence type="inferred from homology"/>
<dbReference type="CDD" id="cd01025">
    <property type="entry name" value="TOPRIM_recR"/>
    <property type="match status" value="1"/>
</dbReference>
<dbReference type="Gene3D" id="1.10.8.420">
    <property type="entry name" value="RecR Domain 1"/>
    <property type="match status" value="1"/>
</dbReference>
<dbReference type="Gene3D" id="3.30.60.80">
    <property type="match status" value="1"/>
</dbReference>
<dbReference type="Pfam" id="PF21176">
    <property type="entry name" value="RecR_HhH"/>
    <property type="match status" value="1"/>
</dbReference>
<dbReference type="GO" id="GO:0003677">
    <property type="term" value="F:DNA binding"/>
    <property type="evidence" value="ECO:0007669"/>
    <property type="project" value="UniProtKB-UniRule"/>
</dbReference>
<dbReference type="SMART" id="SM00493">
    <property type="entry name" value="TOPRIM"/>
    <property type="match status" value="1"/>
</dbReference>
<dbReference type="PANTHER" id="PTHR30446">
    <property type="entry name" value="RECOMBINATION PROTEIN RECR"/>
    <property type="match status" value="1"/>
</dbReference>
<reference evidence="9" key="1">
    <citation type="submission" date="2020-10" db="EMBL/GenBank/DDBJ databases">
        <authorList>
            <person name="Gilroy R."/>
        </authorList>
    </citation>
    <scope>NUCLEOTIDE SEQUENCE</scope>
    <source>
        <strain evidence="9">CHK195-4489</strain>
    </source>
</reference>
<evidence type="ECO:0000256" key="1">
    <source>
        <dbReference type="ARBA" id="ARBA00022723"/>
    </source>
</evidence>
<feature type="zinc finger region" description="C4-type" evidence="7">
    <location>
        <begin position="58"/>
        <end position="73"/>
    </location>
</feature>
<keyword evidence="3 7" id="KW-0863">Zinc-finger</keyword>
<dbReference type="GO" id="GO:0006310">
    <property type="term" value="P:DNA recombination"/>
    <property type="evidence" value="ECO:0007669"/>
    <property type="project" value="UniProtKB-UniRule"/>
</dbReference>
<dbReference type="PANTHER" id="PTHR30446:SF0">
    <property type="entry name" value="RECOMBINATION PROTEIN RECR"/>
    <property type="match status" value="1"/>
</dbReference>
<dbReference type="HAMAP" id="MF_00017">
    <property type="entry name" value="RecR"/>
    <property type="match status" value="1"/>
</dbReference>
<dbReference type="PROSITE" id="PS01300">
    <property type="entry name" value="RECR"/>
    <property type="match status" value="1"/>
</dbReference>
<comment type="caution">
    <text evidence="9">The sequence shown here is derived from an EMBL/GenBank/DDBJ whole genome shotgun (WGS) entry which is preliminary data.</text>
</comment>
<evidence type="ECO:0000256" key="6">
    <source>
        <dbReference type="ARBA" id="ARBA00023204"/>
    </source>
</evidence>
<organism evidence="9 10">
    <name type="scientific">Candidatus Egerieisoma faecipullorum</name>
    <dbReference type="NCBI Taxonomy" id="2840963"/>
    <lineage>
        <taxon>Bacteria</taxon>
        <taxon>Bacillati</taxon>
        <taxon>Bacillota</taxon>
        <taxon>Clostridia</taxon>
        <taxon>Eubacteriales</taxon>
        <taxon>Clostridiaceae</taxon>
        <taxon>Clostridiaceae incertae sedis</taxon>
        <taxon>Candidatus Egerieisoma</taxon>
    </lineage>
</organism>
<gene>
    <name evidence="7 9" type="primary">recR</name>
    <name evidence="9" type="ORF">IAD50_07460</name>
</gene>
<evidence type="ECO:0000313" key="10">
    <source>
        <dbReference type="Proteomes" id="UP000824089"/>
    </source>
</evidence>
<dbReference type="InterPro" id="IPR023627">
    <property type="entry name" value="Rcmb_RecR"/>
</dbReference>
<dbReference type="GO" id="GO:0006281">
    <property type="term" value="P:DNA repair"/>
    <property type="evidence" value="ECO:0007669"/>
    <property type="project" value="UniProtKB-UniRule"/>
</dbReference>
<dbReference type="InterPro" id="IPR006171">
    <property type="entry name" value="TOPRIM_dom"/>
</dbReference>
<keyword evidence="1 7" id="KW-0479">Metal-binding</keyword>
<evidence type="ECO:0000256" key="7">
    <source>
        <dbReference type="HAMAP-Rule" id="MF_00017"/>
    </source>
</evidence>
<sequence>MGVYGASVTKLIEQFEKLPGIGRKSAQRMAFYLLGRTEQEAEEFAEAIKTARRELRYCKVCQNIADREICDICANPARSNGKICVVEDPRDVMAMERSKVFTGRYHVLHGVLSPVNDVGPDEIRIKELLARIDDSVKEVILATNPNVEGEATAMYIARLIKPLGVTVTRIAHGVPVGGDLEYVDEVTIARALENRKEL</sequence>
<evidence type="ECO:0000256" key="4">
    <source>
        <dbReference type="ARBA" id="ARBA00022833"/>
    </source>
</evidence>
<protein>
    <recommendedName>
        <fullName evidence="7">Recombination protein RecR</fullName>
    </recommendedName>
</protein>
<comment type="similarity">
    <text evidence="7">Belongs to the RecR family.</text>
</comment>
<dbReference type="Pfam" id="PF02132">
    <property type="entry name" value="RecR_ZnF"/>
    <property type="match status" value="1"/>
</dbReference>
<dbReference type="Gene3D" id="6.10.250.240">
    <property type="match status" value="1"/>
</dbReference>
<evidence type="ECO:0000313" key="9">
    <source>
        <dbReference type="EMBL" id="HIU30115.1"/>
    </source>
</evidence>
<dbReference type="SUPFAM" id="SSF111304">
    <property type="entry name" value="Recombination protein RecR"/>
    <property type="match status" value="1"/>
</dbReference>
<keyword evidence="5 7" id="KW-0233">DNA recombination</keyword>
<dbReference type="EMBL" id="DVMM01000158">
    <property type="protein sequence ID" value="HIU30115.1"/>
    <property type="molecule type" value="Genomic_DNA"/>
</dbReference>
<dbReference type="InterPro" id="IPR000093">
    <property type="entry name" value="DNA_Rcmb_RecR"/>
</dbReference>
<dbReference type="InterPro" id="IPR015967">
    <property type="entry name" value="Rcmb_RecR_Znf"/>
</dbReference>
<dbReference type="PROSITE" id="PS50880">
    <property type="entry name" value="TOPRIM"/>
    <property type="match status" value="1"/>
</dbReference>
<dbReference type="Pfam" id="PF21175">
    <property type="entry name" value="RecR_C"/>
    <property type="match status" value="1"/>
</dbReference>
<comment type="function">
    <text evidence="7">May play a role in DNA repair. It seems to be involved in an RecBC-independent recombinational process of DNA repair. It may act with RecF and RecO.</text>
</comment>
<dbReference type="Gene3D" id="3.40.1360.10">
    <property type="match status" value="1"/>
</dbReference>
<name>A0A9D1IAZ3_9CLOT</name>
<dbReference type="Pfam" id="PF13662">
    <property type="entry name" value="Toprim_4"/>
    <property type="match status" value="1"/>
</dbReference>
<keyword evidence="2 7" id="KW-0227">DNA damage</keyword>
<feature type="domain" description="Toprim" evidence="8">
    <location>
        <begin position="81"/>
        <end position="175"/>
    </location>
</feature>